<accession>A0A1D8UQW5</accession>
<dbReference type="KEGG" id="kba:A0U89_01605"/>
<gene>
    <name evidence="1" type="ORF">A0U89_01605</name>
</gene>
<name>A0A1D8UQW5_9PROT</name>
<evidence type="ECO:0000313" key="2">
    <source>
        <dbReference type="Proteomes" id="UP000179145"/>
    </source>
</evidence>
<dbReference type="STRING" id="153496.A0U89_01605"/>
<reference evidence="1 2" key="1">
    <citation type="journal article" date="2016" name="Microb. Cell Fact.">
        <title>Dissection of exopolysaccharide biosynthesis in Kozakia baliensis.</title>
        <authorList>
            <person name="Brandt J.U."/>
            <person name="Jakob F."/>
            <person name="Behr J."/>
            <person name="Geissler A.J."/>
            <person name="Vogel R.F."/>
        </authorList>
    </citation>
    <scope>NUCLEOTIDE SEQUENCE [LARGE SCALE GENOMIC DNA]</scope>
    <source>
        <strain evidence="1 2">DSM 14400</strain>
    </source>
</reference>
<organism evidence="1 2">
    <name type="scientific">Kozakia baliensis</name>
    <dbReference type="NCBI Taxonomy" id="153496"/>
    <lineage>
        <taxon>Bacteria</taxon>
        <taxon>Pseudomonadati</taxon>
        <taxon>Pseudomonadota</taxon>
        <taxon>Alphaproteobacteria</taxon>
        <taxon>Acetobacterales</taxon>
        <taxon>Acetobacteraceae</taxon>
        <taxon>Kozakia</taxon>
    </lineage>
</organism>
<dbReference type="EMBL" id="CP014674">
    <property type="protein sequence ID" value="AOX16045.1"/>
    <property type="molecule type" value="Genomic_DNA"/>
</dbReference>
<dbReference type="Proteomes" id="UP000179145">
    <property type="component" value="Chromosome"/>
</dbReference>
<protein>
    <submittedName>
        <fullName evidence="1">Uncharacterized protein</fullName>
    </submittedName>
</protein>
<keyword evidence="2" id="KW-1185">Reference proteome</keyword>
<proteinExistence type="predicted"/>
<sequence>MPEGPLSDGLEIRAEEGWTPEQLSEWLEGELDDPEIVVVVTIDWDDGLDDDDEFTVTACVGRVEQLARTG</sequence>
<dbReference type="AlphaFoldDB" id="A0A1D8UQW5"/>
<evidence type="ECO:0000313" key="1">
    <source>
        <dbReference type="EMBL" id="AOX16045.1"/>
    </source>
</evidence>